<organism evidence="1 2">
    <name type="scientific">Streptomyces wuyuanensis</name>
    <dbReference type="NCBI Taxonomy" id="1196353"/>
    <lineage>
        <taxon>Bacteria</taxon>
        <taxon>Bacillati</taxon>
        <taxon>Actinomycetota</taxon>
        <taxon>Actinomycetes</taxon>
        <taxon>Kitasatosporales</taxon>
        <taxon>Streptomycetaceae</taxon>
        <taxon>Streptomyces</taxon>
    </lineage>
</organism>
<dbReference type="GeneID" id="40834234"/>
<dbReference type="OrthoDB" id="9799703at2"/>
<sequence length="67" mass="7444">MTVEACLHRWPSCAFKTELIHGVLLFSGVFDERDVLAVERTYPGRRVLLNADGSIEVHPAGAARHRA</sequence>
<gene>
    <name evidence="1" type="ORF">SAMN05444921_13614</name>
</gene>
<protein>
    <submittedName>
        <fullName evidence="1">Uncharacterized protein</fullName>
    </submittedName>
</protein>
<dbReference type="EMBL" id="FNHI01000036">
    <property type="protein sequence ID" value="SDN73294.1"/>
    <property type="molecule type" value="Genomic_DNA"/>
</dbReference>
<proteinExistence type="predicted"/>
<name>A0A1H0DSX7_9ACTN</name>
<accession>A0A1H0DSX7</accession>
<dbReference type="AlphaFoldDB" id="A0A1H0DSX7"/>
<reference evidence="2" key="1">
    <citation type="submission" date="2016-10" db="EMBL/GenBank/DDBJ databases">
        <authorList>
            <person name="Varghese N."/>
            <person name="Submissions S."/>
        </authorList>
    </citation>
    <scope>NUCLEOTIDE SEQUENCE [LARGE SCALE GENOMIC DNA]</scope>
    <source>
        <strain evidence="2">CGMCC 4.7042</strain>
    </source>
</reference>
<keyword evidence="2" id="KW-1185">Reference proteome</keyword>
<evidence type="ECO:0000313" key="1">
    <source>
        <dbReference type="EMBL" id="SDN73294.1"/>
    </source>
</evidence>
<dbReference type="Proteomes" id="UP000199063">
    <property type="component" value="Unassembled WGS sequence"/>
</dbReference>
<evidence type="ECO:0000313" key="2">
    <source>
        <dbReference type="Proteomes" id="UP000199063"/>
    </source>
</evidence>
<dbReference type="RefSeq" id="WP_093662274.1">
    <property type="nucleotide sequence ID" value="NZ_FNHI01000036.1"/>
</dbReference>